<feature type="transmembrane region" description="Helical" evidence="7">
    <location>
        <begin position="80"/>
        <end position="98"/>
    </location>
</feature>
<name>A0A2P8CXA9_9ACTN</name>
<keyword evidence="4 7" id="KW-1133">Transmembrane helix</keyword>
<evidence type="ECO:0000256" key="3">
    <source>
        <dbReference type="ARBA" id="ARBA00022692"/>
    </source>
</evidence>
<dbReference type="GO" id="GO:0015086">
    <property type="term" value="F:cadmium ion transmembrane transporter activity"/>
    <property type="evidence" value="ECO:0007669"/>
    <property type="project" value="TreeGrafter"/>
</dbReference>
<feature type="transmembrane region" description="Helical" evidence="7">
    <location>
        <begin position="126"/>
        <end position="147"/>
    </location>
</feature>
<organism evidence="8 9">
    <name type="scientific">Murinocardiopsis flavida</name>
    <dbReference type="NCBI Taxonomy" id="645275"/>
    <lineage>
        <taxon>Bacteria</taxon>
        <taxon>Bacillati</taxon>
        <taxon>Actinomycetota</taxon>
        <taxon>Actinomycetes</taxon>
        <taxon>Streptosporangiales</taxon>
        <taxon>Nocardiopsidaceae</taxon>
        <taxon>Murinocardiopsis</taxon>
    </lineage>
</organism>
<feature type="transmembrane region" description="Helical" evidence="7">
    <location>
        <begin position="272"/>
        <end position="292"/>
    </location>
</feature>
<feature type="transmembrane region" description="Helical" evidence="7">
    <location>
        <begin position="393"/>
        <end position="416"/>
    </location>
</feature>
<accession>A0A2P8CXA9</accession>
<keyword evidence="5 7" id="KW-0472">Membrane</keyword>
<evidence type="ECO:0000256" key="7">
    <source>
        <dbReference type="SAM" id="Phobius"/>
    </source>
</evidence>
<feature type="transmembrane region" description="Helical" evidence="7">
    <location>
        <begin position="370"/>
        <end position="387"/>
    </location>
</feature>
<dbReference type="PANTHER" id="PTHR11706">
    <property type="entry name" value="SOLUTE CARRIER PROTEIN FAMILY 11 MEMBER"/>
    <property type="match status" value="1"/>
</dbReference>
<feature type="compositionally biased region" description="Basic and acidic residues" evidence="6">
    <location>
        <begin position="1"/>
        <end position="13"/>
    </location>
</feature>
<comment type="caution">
    <text evidence="8">The sequence shown here is derived from an EMBL/GenBank/DDBJ whole genome shotgun (WGS) entry which is preliminary data.</text>
</comment>
<comment type="subcellular location">
    <subcellularLocation>
        <location evidence="1">Membrane</location>
        <topology evidence="1">Multi-pass membrane protein</topology>
    </subcellularLocation>
</comment>
<evidence type="ECO:0000256" key="2">
    <source>
        <dbReference type="ARBA" id="ARBA00022448"/>
    </source>
</evidence>
<feature type="region of interest" description="Disordered" evidence="6">
    <location>
        <begin position="1"/>
        <end position="38"/>
    </location>
</feature>
<dbReference type="AlphaFoldDB" id="A0A2P8CXA9"/>
<dbReference type="PANTHER" id="PTHR11706:SF33">
    <property type="entry name" value="NATURAL RESISTANCE-ASSOCIATED MACROPHAGE PROTEIN 2"/>
    <property type="match status" value="1"/>
</dbReference>
<evidence type="ECO:0000256" key="4">
    <source>
        <dbReference type="ARBA" id="ARBA00022989"/>
    </source>
</evidence>
<keyword evidence="9" id="KW-1185">Reference proteome</keyword>
<feature type="transmembrane region" description="Helical" evidence="7">
    <location>
        <begin position="436"/>
        <end position="454"/>
    </location>
</feature>
<dbReference type="Pfam" id="PF01566">
    <property type="entry name" value="Nramp"/>
    <property type="match status" value="1"/>
</dbReference>
<dbReference type="GO" id="GO:0005384">
    <property type="term" value="F:manganese ion transmembrane transporter activity"/>
    <property type="evidence" value="ECO:0007669"/>
    <property type="project" value="TreeGrafter"/>
</dbReference>
<dbReference type="Proteomes" id="UP000240542">
    <property type="component" value="Unassembled WGS sequence"/>
</dbReference>
<evidence type="ECO:0000313" key="8">
    <source>
        <dbReference type="EMBL" id="PSK89612.1"/>
    </source>
</evidence>
<dbReference type="NCBIfam" id="NF037982">
    <property type="entry name" value="Nramp_1"/>
    <property type="match status" value="1"/>
</dbReference>
<evidence type="ECO:0000256" key="6">
    <source>
        <dbReference type="SAM" id="MobiDB-lite"/>
    </source>
</evidence>
<dbReference type="EMBL" id="PYGA01000025">
    <property type="protein sequence ID" value="PSK89612.1"/>
    <property type="molecule type" value="Genomic_DNA"/>
</dbReference>
<evidence type="ECO:0000256" key="1">
    <source>
        <dbReference type="ARBA" id="ARBA00004141"/>
    </source>
</evidence>
<dbReference type="InterPro" id="IPR001046">
    <property type="entry name" value="NRAMP_fam"/>
</dbReference>
<proteinExistence type="predicted"/>
<dbReference type="RefSeq" id="WP_170134339.1">
    <property type="nucleotide sequence ID" value="NZ_PYGA01000025.1"/>
</dbReference>
<keyword evidence="2" id="KW-0813">Transport</keyword>
<sequence>MAEPGDTGRDAPADRPAAPPGGWDGGVPVPPSVAAETPRPAPVQGSFLGYVKSFGPGIVMALSWVGTGDLIDNSVAGGNYGYALLWVLPLTLVFRFIFVNNLGKYPLYNLQRDPSIVRGFARTHPIFGWVMLVSFVVYTHILMAFTLSGVGVALHGLFGVLSPFVWTLVGAASVFVVTFKGTYLLIEQIFKVVLAVMVGSFVVGIVMVGINWAEFLRGFAFELPPQEGIFDSGLVASSLVLATLGSMANLFYPQFLHEKGWTTPAHRRVQRYDLLFGIAVVFFLAVAVWAIGAEVLHGKSGVETADDIAGALGVAIGPAGPYIFYLGLLGAAWTTVASSIFALSKMSVEALHVVRPARAARTGGEASRDGFYTLMVCWGLLAVVWSLPGAPGFVVLVVISHVLTSPFLLMIVIGMVFMMNRRAIMGDHVNTWKDNLGLGLIAVFVAAAAVQGLGKAVGMLG</sequence>
<keyword evidence="3 7" id="KW-0812">Transmembrane</keyword>
<dbReference type="GO" id="GO:0005886">
    <property type="term" value="C:plasma membrane"/>
    <property type="evidence" value="ECO:0007669"/>
    <property type="project" value="TreeGrafter"/>
</dbReference>
<evidence type="ECO:0000313" key="9">
    <source>
        <dbReference type="Proteomes" id="UP000240542"/>
    </source>
</evidence>
<gene>
    <name evidence="8" type="ORF">CLV63_1256</name>
</gene>
<protein>
    <submittedName>
        <fullName evidence="8">Mn2+/Fe2+ NRAMP family transporter</fullName>
    </submittedName>
</protein>
<dbReference type="GO" id="GO:0034755">
    <property type="term" value="P:iron ion transmembrane transport"/>
    <property type="evidence" value="ECO:0007669"/>
    <property type="project" value="TreeGrafter"/>
</dbReference>
<feature type="transmembrane region" description="Helical" evidence="7">
    <location>
        <begin position="189"/>
        <end position="213"/>
    </location>
</feature>
<feature type="transmembrane region" description="Helical" evidence="7">
    <location>
        <begin position="233"/>
        <end position="252"/>
    </location>
</feature>
<feature type="transmembrane region" description="Helical" evidence="7">
    <location>
        <begin position="153"/>
        <end position="177"/>
    </location>
</feature>
<reference evidence="8 9" key="1">
    <citation type="submission" date="2018-03" db="EMBL/GenBank/DDBJ databases">
        <title>Genomic Encyclopedia of Archaeal and Bacterial Type Strains, Phase II (KMG-II): from individual species to whole genera.</title>
        <authorList>
            <person name="Goeker M."/>
        </authorList>
    </citation>
    <scope>NUCLEOTIDE SEQUENCE [LARGE SCALE GENOMIC DNA]</scope>
    <source>
        <strain evidence="8 9">DSM 45312</strain>
    </source>
</reference>
<evidence type="ECO:0000256" key="5">
    <source>
        <dbReference type="ARBA" id="ARBA00023136"/>
    </source>
</evidence>